<feature type="chain" id="PRO_5006621621" description="Membrane-associated protein" evidence="2">
    <location>
        <begin position="18"/>
        <end position="128"/>
    </location>
</feature>
<reference evidence="4" key="1">
    <citation type="submission" date="2015-09" db="EMBL/GenBank/DDBJ databases">
        <authorList>
            <consortium name="Pathogen Informatics"/>
        </authorList>
    </citation>
    <scope>NUCLEOTIDE SEQUENCE [LARGE SCALE GENOMIC DNA]</scope>
    <source>
        <strain evidence="4">Lake Konstanz</strain>
    </source>
</reference>
<evidence type="ECO:0000313" key="4">
    <source>
        <dbReference type="Proteomes" id="UP000051952"/>
    </source>
</evidence>
<name>A0A0S4ITW6_BODSA</name>
<dbReference type="VEuPathDB" id="TriTrypDB:BSAL_66525"/>
<feature type="signal peptide" evidence="2">
    <location>
        <begin position="1"/>
        <end position="17"/>
    </location>
</feature>
<evidence type="ECO:0008006" key="5">
    <source>
        <dbReference type="Google" id="ProtNLM"/>
    </source>
</evidence>
<gene>
    <name evidence="3" type="ORF">BSAL_66525</name>
</gene>
<dbReference type="AlphaFoldDB" id="A0A0S4ITW6"/>
<evidence type="ECO:0000313" key="3">
    <source>
        <dbReference type="EMBL" id="CUF86239.1"/>
    </source>
</evidence>
<dbReference type="EMBL" id="CYKH01000423">
    <property type="protein sequence ID" value="CUF86239.1"/>
    <property type="molecule type" value="Genomic_DNA"/>
</dbReference>
<proteinExistence type="predicted"/>
<sequence>MVVLLLLFLSFFGRARPRSRNNEPTQTSPRSNGPVDDDSNPQDFAANVTLQIGPFIDEVCAICREPLRYPHEILSCGHRPRVVDVVAVQPQIALTMPPLVEESRDERHDPTERRLHASCLPPSIADRC</sequence>
<protein>
    <recommendedName>
        <fullName evidence="5">Membrane-associated protein</fullName>
    </recommendedName>
</protein>
<feature type="region of interest" description="Disordered" evidence="1">
    <location>
        <begin position="18"/>
        <end position="43"/>
    </location>
</feature>
<organism evidence="3 4">
    <name type="scientific">Bodo saltans</name>
    <name type="common">Flagellated protozoan</name>
    <dbReference type="NCBI Taxonomy" id="75058"/>
    <lineage>
        <taxon>Eukaryota</taxon>
        <taxon>Discoba</taxon>
        <taxon>Euglenozoa</taxon>
        <taxon>Kinetoplastea</taxon>
        <taxon>Metakinetoplastina</taxon>
        <taxon>Eubodonida</taxon>
        <taxon>Bodonidae</taxon>
        <taxon>Bodo</taxon>
    </lineage>
</organism>
<evidence type="ECO:0000256" key="2">
    <source>
        <dbReference type="SAM" id="SignalP"/>
    </source>
</evidence>
<accession>A0A0S4ITW6</accession>
<keyword evidence="2" id="KW-0732">Signal</keyword>
<dbReference type="Proteomes" id="UP000051952">
    <property type="component" value="Unassembled WGS sequence"/>
</dbReference>
<evidence type="ECO:0000256" key="1">
    <source>
        <dbReference type="SAM" id="MobiDB-lite"/>
    </source>
</evidence>
<feature type="compositionally biased region" description="Polar residues" evidence="1">
    <location>
        <begin position="22"/>
        <end position="31"/>
    </location>
</feature>
<keyword evidence="4" id="KW-1185">Reference proteome</keyword>